<sequence length="465" mass="51189">MNQFVMSFNRLLEPKKQIPVSRQRFSNQALIALIIPIIIEQFLALLVGIADTLMISYAGEAAVSGVSLVNQLNNVFIMIFTALASGGAIVASQYVGSEDRKNGNLAASQLVLLILLISVILTAGIFVFGENIFNLIFGRVETSVFDAGMTYLYISAMSFPFLALYNGCAGLYRSMGKTKAIMNISIIMNIINVVGNYIGVFILHAGVAGVAYPSLISRIFAAVVMMVLSMKKDQMIYVEIKHVLSWNWNMVKRIFRIAIPNSIENGLFQISKVALSSIVALFGTVQIAANGIAQSFWSMSALFATAMGPAFVTVIGQYMGAGDKEGADYYMIKLLKMTYLGSVIWNFVFFLLTPFLLQFYSLSQEGKQLVIILVIIHNVFNALFCPTAFSLSNGLRAAGDIRYTMFSAIFSTVVVRVIFSIILGLWLNMGVIGIALAMAIDWGVKALLTITRYYSKKWQNFQVID</sequence>
<name>A0A9D1L1J4_9FIRM</name>
<dbReference type="PANTHER" id="PTHR43298">
    <property type="entry name" value="MULTIDRUG RESISTANCE PROTEIN NORM-RELATED"/>
    <property type="match status" value="1"/>
</dbReference>
<keyword evidence="6" id="KW-0050">Antiport</keyword>
<dbReference type="GO" id="GO:0015297">
    <property type="term" value="F:antiporter activity"/>
    <property type="evidence" value="ECO:0007669"/>
    <property type="project" value="UniProtKB-KW"/>
</dbReference>
<keyword evidence="10" id="KW-0406">Ion transport</keyword>
<dbReference type="InterPro" id="IPR050222">
    <property type="entry name" value="MATE_MdtK"/>
</dbReference>
<dbReference type="InterPro" id="IPR002528">
    <property type="entry name" value="MATE_fam"/>
</dbReference>
<evidence type="ECO:0000256" key="2">
    <source>
        <dbReference type="ARBA" id="ARBA00004651"/>
    </source>
</evidence>
<gene>
    <name evidence="14" type="ORF">IAD15_08820</name>
</gene>
<evidence type="ECO:0000256" key="5">
    <source>
        <dbReference type="ARBA" id="ARBA00022448"/>
    </source>
</evidence>
<keyword evidence="9 13" id="KW-1133">Transmembrane helix</keyword>
<dbReference type="AlphaFoldDB" id="A0A9D1L1J4"/>
<feature type="transmembrane region" description="Helical" evidence="13">
    <location>
        <begin position="369"/>
        <end position="391"/>
    </location>
</feature>
<evidence type="ECO:0000256" key="6">
    <source>
        <dbReference type="ARBA" id="ARBA00022449"/>
    </source>
</evidence>
<proteinExistence type="inferred from homology"/>
<dbReference type="PANTHER" id="PTHR43298:SF2">
    <property type="entry name" value="FMN_FAD EXPORTER YEEO-RELATED"/>
    <property type="match status" value="1"/>
</dbReference>
<dbReference type="GO" id="GO:0042910">
    <property type="term" value="F:xenobiotic transmembrane transporter activity"/>
    <property type="evidence" value="ECO:0007669"/>
    <property type="project" value="InterPro"/>
</dbReference>
<feature type="transmembrane region" description="Helical" evidence="13">
    <location>
        <begin position="403"/>
        <end position="423"/>
    </location>
</feature>
<feature type="transmembrane region" description="Helical" evidence="13">
    <location>
        <begin position="180"/>
        <end position="204"/>
    </location>
</feature>
<dbReference type="Proteomes" id="UP000824175">
    <property type="component" value="Unassembled WGS sequence"/>
</dbReference>
<comment type="caution">
    <text evidence="14">The sequence shown here is derived from an EMBL/GenBank/DDBJ whole genome shotgun (WGS) entry which is preliminary data.</text>
</comment>
<dbReference type="InterPro" id="IPR048279">
    <property type="entry name" value="MdtK-like"/>
</dbReference>
<feature type="transmembrane region" description="Helical" evidence="13">
    <location>
        <begin position="107"/>
        <end position="128"/>
    </location>
</feature>
<evidence type="ECO:0000313" key="14">
    <source>
        <dbReference type="EMBL" id="HIU14156.1"/>
    </source>
</evidence>
<keyword evidence="7" id="KW-1003">Cell membrane</keyword>
<keyword evidence="5" id="KW-0813">Transport</keyword>
<feature type="transmembrane region" description="Helical" evidence="13">
    <location>
        <begin position="337"/>
        <end position="357"/>
    </location>
</feature>
<feature type="transmembrane region" description="Helical" evidence="13">
    <location>
        <begin position="270"/>
        <end position="289"/>
    </location>
</feature>
<dbReference type="GO" id="GO:0006811">
    <property type="term" value="P:monoatomic ion transport"/>
    <property type="evidence" value="ECO:0007669"/>
    <property type="project" value="UniProtKB-KW"/>
</dbReference>
<dbReference type="GO" id="GO:0005886">
    <property type="term" value="C:plasma membrane"/>
    <property type="evidence" value="ECO:0007669"/>
    <property type="project" value="UniProtKB-SubCell"/>
</dbReference>
<keyword evidence="11 13" id="KW-0472">Membrane</keyword>
<evidence type="ECO:0000256" key="4">
    <source>
        <dbReference type="ARBA" id="ARBA00020268"/>
    </source>
</evidence>
<feature type="transmembrane region" description="Helical" evidence="13">
    <location>
        <begin position="148"/>
        <end position="168"/>
    </location>
</feature>
<evidence type="ECO:0000256" key="12">
    <source>
        <dbReference type="ARBA" id="ARBA00031636"/>
    </source>
</evidence>
<evidence type="ECO:0000256" key="7">
    <source>
        <dbReference type="ARBA" id="ARBA00022475"/>
    </source>
</evidence>
<feature type="transmembrane region" description="Helical" evidence="13">
    <location>
        <begin position="210"/>
        <end position="228"/>
    </location>
</feature>
<feature type="transmembrane region" description="Helical" evidence="13">
    <location>
        <begin position="429"/>
        <end position="448"/>
    </location>
</feature>
<keyword evidence="8 13" id="KW-0812">Transmembrane</keyword>
<organism evidence="14 15">
    <name type="scientific">Candidatus Fimiplasma intestinipullorum</name>
    <dbReference type="NCBI Taxonomy" id="2840825"/>
    <lineage>
        <taxon>Bacteria</taxon>
        <taxon>Bacillati</taxon>
        <taxon>Bacillota</taxon>
        <taxon>Clostridia</taxon>
        <taxon>Eubacteriales</taxon>
        <taxon>Candidatus Fimiplasma</taxon>
    </lineage>
</organism>
<evidence type="ECO:0000256" key="3">
    <source>
        <dbReference type="ARBA" id="ARBA00010199"/>
    </source>
</evidence>
<comment type="subcellular location">
    <subcellularLocation>
        <location evidence="2">Cell membrane</location>
        <topology evidence="2">Multi-pass membrane protein</topology>
    </subcellularLocation>
</comment>
<evidence type="ECO:0000256" key="10">
    <source>
        <dbReference type="ARBA" id="ARBA00023065"/>
    </source>
</evidence>
<reference evidence="14" key="2">
    <citation type="journal article" date="2021" name="PeerJ">
        <title>Extensive microbial diversity within the chicken gut microbiome revealed by metagenomics and culture.</title>
        <authorList>
            <person name="Gilroy R."/>
            <person name="Ravi A."/>
            <person name="Getino M."/>
            <person name="Pursley I."/>
            <person name="Horton D.L."/>
            <person name="Alikhan N.F."/>
            <person name="Baker D."/>
            <person name="Gharbi K."/>
            <person name="Hall N."/>
            <person name="Watson M."/>
            <person name="Adriaenssens E.M."/>
            <person name="Foster-Nyarko E."/>
            <person name="Jarju S."/>
            <person name="Secka A."/>
            <person name="Antonio M."/>
            <person name="Oren A."/>
            <person name="Chaudhuri R.R."/>
            <person name="La Ragione R."/>
            <person name="Hildebrand F."/>
            <person name="Pallen M.J."/>
        </authorList>
    </citation>
    <scope>NUCLEOTIDE SEQUENCE</scope>
    <source>
        <strain evidence="14">CHK195-11698</strain>
    </source>
</reference>
<comment type="similarity">
    <text evidence="3">Belongs to the multi antimicrobial extrusion (MATE) (TC 2.A.66.1) family.</text>
</comment>
<feature type="transmembrane region" description="Helical" evidence="13">
    <location>
        <begin position="295"/>
        <end position="316"/>
    </location>
</feature>
<evidence type="ECO:0000256" key="9">
    <source>
        <dbReference type="ARBA" id="ARBA00022989"/>
    </source>
</evidence>
<evidence type="ECO:0000256" key="1">
    <source>
        <dbReference type="ARBA" id="ARBA00003408"/>
    </source>
</evidence>
<evidence type="ECO:0000256" key="8">
    <source>
        <dbReference type="ARBA" id="ARBA00022692"/>
    </source>
</evidence>
<protein>
    <recommendedName>
        <fullName evidence="4">Probable multidrug resistance protein NorM</fullName>
    </recommendedName>
    <alternativeName>
        <fullName evidence="12">Multidrug-efflux transporter</fullName>
    </alternativeName>
</protein>
<evidence type="ECO:0000256" key="11">
    <source>
        <dbReference type="ARBA" id="ARBA00023136"/>
    </source>
</evidence>
<evidence type="ECO:0000313" key="15">
    <source>
        <dbReference type="Proteomes" id="UP000824175"/>
    </source>
</evidence>
<feature type="transmembrane region" description="Helical" evidence="13">
    <location>
        <begin position="30"/>
        <end position="55"/>
    </location>
</feature>
<feature type="transmembrane region" description="Helical" evidence="13">
    <location>
        <begin position="75"/>
        <end position="95"/>
    </location>
</feature>
<dbReference type="PIRSF" id="PIRSF006603">
    <property type="entry name" value="DinF"/>
    <property type="match status" value="1"/>
</dbReference>
<comment type="function">
    <text evidence="1">Multidrug efflux pump.</text>
</comment>
<reference evidence="14" key="1">
    <citation type="submission" date="2020-10" db="EMBL/GenBank/DDBJ databases">
        <authorList>
            <person name="Gilroy R."/>
        </authorList>
    </citation>
    <scope>NUCLEOTIDE SEQUENCE</scope>
    <source>
        <strain evidence="14">CHK195-11698</strain>
    </source>
</reference>
<evidence type="ECO:0000256" key="13">
    <source>
        <dbReference type="SAM" id="Phobius"/>
    </source>
</evidence>
<accession>A0A9D1L1J4</accession>
<dbReference type="EMBL" id="DVMJ01000075">
    <property type="protein sequence ID" value="HIU14156.1"/>
    <property type="molecule type" value="Genomic_DNA"/>
</dbReference>
<dbReference type="NCBIfam" id="TIGR00797">
    <property type="entry name" value="matE"/>
    <property type="match status" value="1"/>
</dbReference>
<dbReference type="Pfam" id="PF01554">
    <property type="entry name" value="MatE"/>
    <property type="match status" value="2"/>
</dbReference>